<dbReference type="PANTHER" id="PTHR18945">
    <property type="entry name" value="NEUROTRANSMITTER GATED ION CHANNEL"/>
    <property type="match status" value="1"/>
</dbReference>
<dbReference type="Proteomes" id="UP000007110">
    <property type="component" value="Unassembled WGS sequence"/>
</dbReference>
<feature type="transmembrane region" description="Helical" evidence="15">
    <location>
        <begin position="302"/>
        <end position="327"/>
    </location>
</feature>
<evidence type="ECO:0000256" key="4">
    <source>
        <dbReference type="ARBA" id="ARBA00022989"/>
    </source>
</evidence>
<keyword evidence="1" id="KW-0813">Transport</keyword>
<evidence type="ECO:0000259" key="17">
    <source>
        <dbReference type="Pfam" id="PF02931"/>
    </source>
</evidence>
<dbReference type="InterPro" id="IPR036719">
    <property type="entry name" value="Neuro-gated_channel_TM_sf"/>
</dbReference>
<dbReference type="InterPro" id="IPR006202">
    <property type="entry name" value="Neur_chan_lig-bd"/>
</dbReference>
<keyword evidence="12" id="KW-0407">Ion channel</keyword>
<dbReference type="PRINTS" id="PR00252">
    <property type="entry name" value="NRIONCHANNEL"/>
</dbReference>
<dbReference type="InterPro" id="IPR038050">
    <property type="entry name" value="Neuro_actylchol_rec"/>
</dbReference>
<evidence type="ECO:0000256" key="2">
    <source>
        <dbReference type="ARBA" id="ARBA00022475"/>
    </source>
</evidence>
<evidence type="ECO:0000256" key="12">
    <source>
        <dbReference type="ARBA" id="ARBA00023303"/>
    </source>
</evidence>
<evidence type="ECO:0000256" key="3">
    <source>
        <dbReference type="ARBA" id="ARBA00022692"/>
    </source>
</evidence>
<dbReference type="FunFam" id="2.70.170.10:FF:000133">
    <property type="entry name" value="Predicted protein"/>
    <property type="match status" value="1"/>
</dbReference>
<dbReference type="PRINTS" id="PR00254">
    <property type="entry name" value="NICOTINICR"/>
</dbReference>
<reference evidence="20" key="1">
    <citation type="submission" date="2015-02" db="EMBL/GenBank/DDBJ databases">
        <title>Genome sequencing for Strongylocentrotus purpuratus.</title>
        <authorList>
            <person name="Murali S."/>
            <person name="Liu Y."/>
            <person name="Vee V."/>
            <person name="English A."/>
            <person name="Wang M."/>
            <person name="Skinner E."/>
            <person name="Han Y."/>
            <person name="Muzny D.M."/>
            <person name="Worley K.C."/>
            <person name="Gibbs R.A."/>
        </authorList>
    </citation>
    <scope>NUCLEOTIDE SEQUENCE</scope>
</reference>
<keyword evidence="20" id="KW-1185">Reference proteome</keyword>
<dbReference type="EnsemblMetazoa" id="XM_030977182">
    <property type="protein sequence ID" value="XP_030833042"/>
    <property type="gene ID" value="LOC579170"/>
</dbReference>
<evidence type="ECO:0000256" key="15">
    <source>
        <dbReference type="SAM" id="Phobius"/>
    </source>
</evidence>
<dbReference type="NCBIfam" id="TIGR00860">
    <property type="entry name" value="LIC"/>
    <property type="match status" value="1"/>
</dbReference>
<dbReference type="InParanoid" id="A0A7M7NB07"/>
<protein>
    <submittedName>
        <fullName evidence="19">Uncharacterized protein</fullName>
    </submittedName>
</protein>
<evidence type="ECO:0000256" key="8">
    <source>
        <dbReference type="ARBA" id="ARBA00023157"/>
    </source>
</evidence>
<dbReference type="InterPro" id="IPR006029">
    <property type="entry name" value="Neurotrans-gated_channel_TM"/>
</dbReference>
<dbReference type="GeneID" id="579170"/>
<dbReference type="OMA" id="MNPLFFP"/>
<dbReference type="Gene3D" id="2.70.170.10">
    <property type="entry name" value="Neurotransmitter-gated ion-channel ligand-binding domain"/>
    <property type="match status" value="1"/>
</dbReference>
<evidence type="ECO:0000256" key="14">
    <source>
        <dbReference type="SAM" id="MobiDB-lite"/>
    </source>
</evidence>
<comment type="subcellular location">
    <subcellularLocation>
        <location evidence="13">Synaptic cell membrane</location>
        <topology evidence="13">Multi-pass membrane protein</topology>
    </subcellularLocation>
</comment>
<dbReference type="GO" id="GO:0045211">
    <property type="term" value="C:postsynaptic membrane"/>
    <property type="evidence" value="ECO:0007669"/>
    <property type="project" value="InterPro"/>
</dbReference>
<dbReference type="SUPFAM" id="SSF90112">
    <property type="entry name" value="Neurotransmitter-gated ion-channel transmembrane pore"/>
    <property type="match status" value="1"/>
</dbReference>
<dbReference type="Pfam" id="PF02931">
    <property type="entry name" value="Neur_chan_LBD"/>
    <property type="match status" value="1"/>
</dbReference>
<dbReference type="Gene3D" id="1.20.58.390">
    <property type="entry name" value="Neurotransmitter-gated ion-channel transmembrane domain"/>
    <property type="match status" value="2"/>
</dbReference>
<dbReference type="InterPro" id="IPR002394">
    <property type="entry name" value="Nicotinic_acetylcholine_rcpt"/>
</dbReference>
<dbReference type="FunFam" id="1.20.58.390:FF:000073">
    <property type="entry name" value="Neuronal acetylcholine receptor subunit alpha-9-II"/>
    <property type="match status" value="1"/>
</dbReference>
<keyword evidence="16" id="KW-0732">Signal</keyword>
<dbReference type="GO" id="GO:1904315">
    <property type="term" value="F:transmitter-gated monoatomic ion channel activity involved in regulation of postsynaptic membrane potential"/>
    <property type="evidence" value="ECO:0000318"/>
    <property type="project" value="GO_Central"/>
</dbReference>
<keyword evidence="10" id="KW-0325">Glycoprotein</keyword>
<organism evidence="19 20">
    <name type="scientific">Strongylocentrotus purpuratus</name>
    <name type="common">Purple sea urchin</name>
    <dbReference type="NCBI Taxonomy" id="7668"/>
    <lineage>
        <taxon>Eukaryota</taxon>
        <taxon>Metazoa</taxon>
        <taxon>Echinodermata</taxon>
        <taxon>Eleutherozoa</taxon>
        <taxon>Echinozoa</taxon>
        <taxon>Echinoidea</taxon>
        <taxon>Euechinoidea</taxon>
        <taxon>Echinacea</taxon>
        <taxon>Camarodonta</taxon>
        <taxon>Echinidea</taxon>
        <taxon>Strongylocentrotidae</taxon>
        <taxon>Strongylocentrotus</taxon>
    </lineage>
</organism>
<dbReference type="GO" id="GO:0043005">
    <property type="term" value="C:neuron projection"/>
    <property type="evidence" value="ECO:0000318"/>
    <property type="project" value="GO_Central"/>
</dbReference>
<dbReference type="GO" id="GO:0045202">
    <property type="term" value="C:synapse"/>
    <property type="evidence" value="ECO:0000318"/>
    <property type="project" value="GO_Central"/>
</dbReference>
<reference evidence="19" key="2">
    <citation type="submission" date="2021-01" db="UniProtKB">
        <authorList>
            <consortium name="EnsemblMetazoa"/>
        </authorList>
    </citation>
    <scope>IDENTIFICATION</scope>
</reference>
<keyword evidence="6" id="KW-0406">Ion transport</keyword>
<feature type="domain" description="Neurotransmitter-gated ion-channel transmembrane" evidence="18">
    <location>
        <begin position="247"/>
        <end position="474"/>
    </location>
</feature>
<evidence type="ECO:0000259" key="18">
    <source>
        <dbReference type="Pfam" id="PF02932"/>
    </source>
</evidence>
<sequence>MESKLMRMSRLLSLVLVVSQFPGFLGQVIPEEALLVSRLLDHGYSTIVRPVMYQEDTITVKIDLAIVNLLDMDEANQIMTANTFMTQEWNDAFLQWEPSESWNITDVQVPINNIWRPDIILHNNANDELNGGIRWTHAWIRYDGTVTWKTNYILMSACPMNPLYFPFDTQNCSLKLGSWTYNEDEINVIANSTSGDATQYQPNGEWDLIDFPLRREVDVRQCCPGAYPSVIFNVIIKRQFLFYFFNLVVPCVIISSLVLLSFVLPSDACERITLTLTVLLSLTVFLLLVAETMPPTSEVVPLISQYFAAIIVAVGLITVFTVVTCSIHHTGDSQRAPRLVRRAILGYLARFLCVQTIPVDDDDDDDDLKKSSSSSTTGSVKRRNEVDGDGVLNPVFEDDDGNGDPFQASTSASNCDPIEMLMSKISRGVAHFAKLTFDEAESKRTSMEWMHIASVLDRFFTYFFAIICLAITLGTIVAAAAQA</sequence>
<dbReference type="GO" id="GO:0034220">
    <property type="term" value="P:monoatomic ion transmembrane transport"/>
    <property type="evidence" value="ECO:0000318"/>
    <property type="project" value="GO_Central"/>
</dbReference>
<keyword evidence="8" id="KW-1015">Disulfide bond</keyword>
<accession>A0A7M7NB07</accession>
<dbReference type="RefSeq" id="XP_030833042.1">
    <property type="nucleotide sequence ID" value="XM_030977182.1"/>
</dbReference>
<dbReference type="SUPFAM" id="SSF63712">
    <property type="entry name" value="Nicotinic receptor ligand binding domain-like"/>
    <property type="match status" value="1"/>
</dbReference>
<evidence type="ECO:0000256" key="9">
    <source>
        <dbReference type="ARBA" id="ARBA00023170"/>
    </source>
</evidence>
<dbReference type="Pfam" id="PF02932">
    <property type="entry name" value="Neur_chan_memb"/>
    <property type="match status" value="1"/>
</dbReference>
<dbReference type="GO" id="GO:0007268">
    <property type="term" value="P:chemical synaptic transmission"/>
    <property type="evidence" value="ECO:0000318"/>
    <property type="project" value="GO_Central"/>
</dbReference>
<keyword evidence="11" id="KW-1071">Ligand-gated ion channel</keyword>
<keyword evidence="7 15" id="KW-0472">Membrane</keyword>
<dbReference type="GO" id="GO:0022848">
    <property type="term" value="F:acetylcholine-gated monoatomic cation-selective channel activity"/>
    <property type="evidence" value="ECO:0007669"/>
    <property type="project" value="InterPro"/>
</dbReference>
<evidence type="ECO:0000256" key="10">
    <source>
        <dbReference type="ARBA" id="ARBA00023180"/>
    </source>
</evidence>
<evidence type="ECO:0000313" key="20">
    <source>
        <dbReference type="Proteomes" id="UP000007110"/>
    </source>
</evidence>
<evidence type="ECO:0000256" key="7">
    <source>
        <dbReference type="ARBA" id="ARBA00023136"/>
    </source>
</evidence>
<name>A0A7M7NB07_STRPU</name>
<dbReference type="CDD" id="cd19051">
    <property type="entry name" value="LGIC_TM_cation"/>
    <property type="match status" value="1"/>
</dbReference>
<keyword evidence="4 15" id="KW-1133">Transmembrane helix</keyword>
<feature type="signal peptide" evidence="16">
    <location>
        <begin position="1"/>
        <end position="26"/>
    </location>
</feature>
<keyword evidence="2" id="KW-1003">Cell membrane</keyword>
<dbReference type="GO" id="GO:0005231">
    <property type="term" value="F:excitatory extracellular ligand-gated monoatomic ion channel activity"/>
    <property type="evidence" value="ECO:0000318"/>
    <property type="project" value="GO_Central"/>
</dbReference>
<dbReference type="GO" id="GO:0005892">
    <property type="term" value="C:acetylcholine-gated channel complex"/>
    <property type="evidence" value="ECO:0000318"/>
    <property type="project" value="GO_Central"/>
</dbReference>
<dbReference type="InterPro" id="IPR036734">
    <property type="entry name" value="Neur_chan_lig-bd_sf"/>
</dbReference>
<keyword evidence="9" id="KW-0675">Receptor</keyword>
<feature type="transmembrane region" description="Helical" evidence="15">
    <location>
        <begin position="459"/>
        <end position="481"/>
    </location>
</feature>
<keyword evidence="3 15" id="KW-0812">Transmembrane</keyword>
<dbReference type="GO" id="GO:0005886">
    <property type="term" value="C:plasma membrane"/>
    <property type="evidence" value="ECO:0000318"/>
    <property type="project" value="GO_Central"/>
</dbReference>
<dbReference type="CDD" id="cd18997">
    <property type="entry name" value="LGIC_ECD_nAChR"/>
    <property type="match status" value="1"/>
</dbReference>
<dbReference type="AlphaFoldDB" id="A0A7M7NB07"/>
<feature type="region of interest" description="Disordered" evidence="14">
    <location>
        <begin position="363"/>
        <end position="394"/>
    </location>
</feature>
<feature type="domain" description="Neurotransmitter-gated ion-channel ligand-binding" evidence="17">
    <location>
        <begin position="35"/>
        <end position="239"/>
    </location>
</feature>
<dbReference type="KEGG" id="spu:579170"/>
<feature type="transmembrane region" description="Helical" evidence="15">
    <location>
        <begin position="272"/>
        <end position="290"/>
    </location>
</feature>
<feature type="chain" id="PRO_5029654801" evidence="16">
    <location>
        <begin position="27"/>
        <end position="483"/>
    </location>
</feature>
<dbReference type="InterPro" id="IPR006201">
    <property type="entry name" value="Neur_channel"/>
</dbReference>
<feature type="transmembrane region" description="Helical" evidence="15">
    <location>
        <begin position="240"/>
        <end position="260"/>
    </location>
</feature>
<evidence type="ECO:0000256" key="16">
    <source>
        <dbReference type="SAM" id="SignalP"/>
    </source>
</evidence>
<evidence type="ECO:0000256" key="6">
    <source>
        <dbReference type="ARBA" id="ARBA00023065"/>
    </source>
</evidence>
<proteinExistence type="predicted"/>
<evidence type="ECO:0000256" key="13">
    <source>
        <dbReference type="ARBA" id="ARBA00034099"/>
    </source>
</evidence>
<evidence type="ECO:0000256" key="11">
    <source>
        <dbReference type="ARBA" id="ARBA00023286"/>
    </source>
</evidence>
<evidence type="ECO:0000256" key="1">
    <source>
        <dbReference type="ARBA" id="ARBA00022448"/>
    </source>
</evidence>
<evidence type="ECO:0000313" key="19">
    <source>
        <dbReference type="EnsemblMetazoa" id="XP_030833042"/>
    </source>
</evidence>
<dbReference type="GO" id="GO:0042391">
    <property type="term" value="P:regulation of membrane potential"/>
    <property type="evidence" value="ECO:0000318"/>
    <property type="project" value="GO_Central"/>
</dbReference>
<evidence type="ECO:0000256" key="5">
    <source>
        <dbReference type="ARBA" id="ARBA00023018"/>
    </source>
</evidence>
<keyword evidence="5" id="KW-0770">Synapse</keyword>
<dbReference type="GO" id="GO:0004888">
    <property type="term" value="F:transmembrane signaling receptor activity"/>
    <property type="evidence" value="ECO:0007669"/>
    <property type="project" value="InterPro"/>
</dbReference>